<name>A0ABY7KA44_9ACTN</name>
<gene>
    <name evidence="2" type="ORF">STRCI_002556</name>
</gene>
<protein>
    <submittedName>
        <fullName evidence="2">Uncharacterized protein</fullName>
    </submittedName>
</protein>
<sequence length="160" mass="17125">MRTSELDGKGNSVMGESDVGRGEVRTGNVSGQVVVGSGNIVIRSESGITAPTPATEQEIAQLRAEFARVRTLVPIGEPNSDRAQELLNELEESITGDIDLNIMDYVRGWFARRLPALAAAVTDLVLHPVTTSLVAASGSDRANEFWRRFGSSPSSGQSLR</sequence>
<keyword evidence="3" id="KW-1185">Reference proteome</keyword>
<dbReference type="EMBL" id="CP114413">
    <property type="protein sequence ID" value="WAZ21389.1"/>
    <property type="molecule type" value="Genomic_DNA"/>
</dbReference>
<proteinExistence type="predicted"/>
<evidence type="ECO:0000256" key="1">
    <source>
        <dbReference type="SAM" id="MobiDB-lite"/>
    </source>
</evidence>
<feature type="region of interest" description="Disordered" evidence="1">
    <location>
        <begin position="1"/>
        <end position="22"/>
    </location>
</feature>
<accession>A0ABY7KA44</accession>
<dbReference type="RefSeq" id="WP_269659036.1">
    <property type="nucleotide sequence ID" value="NZ_CP114413.1"/>
</dbReference>
<organism evidence="2 3">
    <name type="scientific">Streptomyces cinnabarinus</name>
    <dbReference type="NCBI Taxonomy" id="67287"/>
    <lineage>
        <taxon>Bacteria</taxon>
        <taxon>Bacillati</taxon>
        <taxon>Actinomycetota</taxon>
        <taxon>Actinomycetes</taxon>
        <taxon>Kitasatosporales</taxon>
        <taxon>Streptomycetaceae</taxon>
        <taxon>Streptomyces</taxon>
    </lineage>
</organism>
<evidence type="ECO:0000313" key="3">
    <source>
        <dbReference type="Proteomes" id="UP001164439"/>
    </source>
</evidence>
<dbReference type="Proteomes" id="UP001164439">
    <property type="component" value="Chromosome"/>
</dbReference>
<reference evidence="2" key="1">
    <citation type="submission" date="2022-12" db="EMBL/GenBank/DDBJ databases">
        <authorList>
            <person name="Ruckert C."/>
            <person name="Busche T."/>
            <person name="Kalinowski J."/>
            <person name="Wittmann C."/>
        </authorList>
    </citation>
    <scope>NUCLEOTIDE SEQUENCE</scope>
    <source>
        <strain evidence="2">DSM 40467</strain>
    </source>
</reference>
<evidence type="ECO:0000313" key="2">
    <source>
        <dbReference type="EMBL" id="WAZ21389.1"/>
    </source>
</evidence>